<keyword evidence="3" id="KW-1185">Reference proteome</keyword>
<sequence>MNQINLLYYYGTFPNDSPKGTGPYGQWLSYFTPPHTTLSPRNRVHLDHALPPPLAPSAGPAAAAPELTLRIGGGFVFRRSITLLGAAGFVALANTLRRLGRERRAKRERALSLAGGGAGRRTVTGGAAAGGAPLRPADGGRAGAIGGGQKAGLFPAGRPYANGSGGAVVNGGGGGAQWDQAAGRNGAAAAAPGGGGAASAAGVRGMAGAGALGRGGALAGGQEQGWPTYPVAVPREEWS</sequence>
<name>A0A0D2M0Z2_9CHLO</name>
<dbReference type="KEGG" id="mng:MNEG_10627"/>
<proteinExistence type="predicted"/>
<feature type="compositionally biased region" description="Gly residues" evidence="1">
    <location>
        <begin position="212"/>
        <end position="223"/>
    </location>
</feature>
<dbReference type="EMBL" id="KK102614">
    <property type="protein sequence ID" value="KIY97334.1"/>
    <property type="molecule type" value="Genomic_DNA"/>
</dbReference>
<evidence type="ECO:0000256" key="1">
    <source>
        <dbReference type="SAM" id="MobiDB-lite"/>
    </source>
</evidence>
<evidence type="ECO:0000313" key="2">
    <source>
        <dbReference type="EMBL" id="KIY97334.1"/>
    </source>
</evidence>
<accession>A0A0D2M0Z2</accession>
<gene>
    <name evidence="2" type="ORF">MNEG_10627</name>
</gene>
<organism evidence="2 3">
    <name type="scientific">Monoraphidium neglectum</name>
    <dbReference type="NCBI Taxonomy" id="145388"/>
    <lineage>
        <taxon>Eukaryota</taxon>
        <taxon>Viridiplantae</taxon>
        <taxon>Chlorophyta</taxon>
        <taxon>core chlorophytes</taxon>
        <taxon>Chlorophyceae</taxon>
        <taxon>CS clade</taxon>
        <taxon>Sphaeropleales</taxon>
        <taxon>Selenastraceae</taxon>
        <taxon>Monoraphidium</taxon>
    </lineage>
</organism>
<protein>
    <submittedName>
        <fullName evidence="2">Uncharacterized protein</fullName>
    </submittedName>
</protein>
<evidence type="ECO:0000313" key="3">
    <source>
        <dbReference type="Proteomes" id="UP000054498"/>
    </source>
</evidence>
<feature type="region of interest" description="Disordered" evidence="1">
    <location>
        <begin position="212"/>
        <end position="239"/>
    </location>
</feature>
<dbReference type="GeneID" id="25727808"/>
<dbReference type="AlphaFoldDB" id="A0A0D2M0Z2"/>
<dbReference type="Proteomes" id="UP000054498">
    <property type="component" value="Unassembled WGS sequence"/>
</dbReference>
<dbReference type="RefSeq" id="XP_013896354.1">
    <property type="nucleotide sequence ID" value="XM_014040900.1"/>
</dbReference>
<reference evidence="2 3" key="1">
    <citation type="journal article" date="2013" name="BMC Genomics">
        <title>Reconstruction of the lipid metabolism for the microalga Monoraphidium neglectum from its genome sequence reveals characteristics suitable for biofuel production.</title>
        <authorList>
            <person name="Bogen C."/>
            <person name="Al-Dilaimi A."/>
            <person name="Albersmeier A."/>
            <person name="Wichmann J."/>
            <person name="Grundmann M."/>
            <person name="Rupp O."/>
            <person name="Lauersen K.J."/>
            <person name="Blifernez-Klassen O."/>
            <person name="Kalinowski J."/>
            <person name="Goesmann A."/>
            <person name="Mussgnug J.H."/>
            <person name="Kruse O."/>
        </authorList>
    </citation>
    <scope>NUCLEOTIDE SEQUENCE [LARGE SCALE GENOMIC DNA]</scope>
    <source>
        <strain evidence="2 3">SAG 48.87</strain>
    </source>
</reference>